<organism evidence="7 8">
    <name type="scientific">Gekko japonicus</name>
    <name type="common">Schlegel's Japanese gecko</name>
    <dbReference type="NCBI Taxonomy" id="146911"/>
    <lineage>
        <taxon>Eukaryota</taxon>
        <taxon>Metazoa</taxon>
        <taxon>Chordata</taxon>
        <taxon>Craniata</taxon>
        <taxon>Vertebrata</taxon>
        <taxon>Euteleostomi</taxon>
        <taxon>Lepidosauria</taxon>
        <taxon>Squamata</taxon>
        <taxon>Bifurcata</taxon>
        <taxon>Gekkota</taxon>
        <taxon>Gekkonidae</taxon>
        <taxon>Gekkoninae</taxon>
        <taxon>Gekko</taxon>
    </lineage>
</organism>
<dbReference type="PANTHER" id="PTHR10671:SF108">
    <property type="entry name" value="CLAUDIN FAMILY PROTEIN-RELATED"/>
    <property type="match status" value="1"/>
</dbReference>
<evidence type="ECO:0000256" key="5">
    <source>
        <dbReference type="SAM" id="Phobius"/>
    </source>
</evidence>
<evidence type="ECO:0000256" key="3">
    <source>
        <dbReference type="ARBA" id="ARBA00022989"/>
    </source>
</evidence>
<dbReference type="Gene3D" id="1.20.140.150">
    <property type="match status" value="1"/>
</dbReference>
<evidence type="ECO:0000256" key="2">
    <source>
        <dbReference type="ARBA" id="ARBA00022692"/>
    </source>
</evidence>
<dbReference type="Proteomes" id="UP000694871">
    <property type="component" value="Unplaced"/>
</dbReference>
<feature type="chain" id="PRO_5045022598" evidence="6">
    <location>
        <begin position="25"/>
        <end position="198"/>
    </location>
</feature>
<keyword evidence="7" id="KW-1185">Reference proteome</keyword>
<name>A0ABM1KBP2_GEKJA</name>
<evidence type="ECO:0000256" key="4">
    <source>
        <dbReference type="ARBA" id="ARBA00023136"/>
    </source>
</evidence>
<keyword evidence="4 5" id="KW-0472">Membrane</keyword>
<evidence type="ECO:0000313" key="9">
    <source>
        <dbReference type="RefSeq" id="XP_015271130.1"/>
    </source>
</evidence>
<evidence type="ECO:0000256" key="1">
    <source>
        <dbReference type="ARBA" id="ARBA00004141"/>
    </source>
</evidence>
<accession>A0ABM1KBP2</accession>
<proteinExistence type="predicted"/>
<evidence type="ECO:0000313" key="8">
    <source>
        <dbReference type="RefSeq" id="XP_015271129.1"/>
    </source>
</evidence>
<feature type="transmembrane region" description="Helical" evidence="5">
    <location>
        <begin position="132"/>
        <end position="151"/>
    </location>
</feature>
<dbReference type="InterPro" id="IPR050579">
    <property type="entry name" value="PMP-22/EMP/MP20-like"/>
</dbReference>
<keyword evidence="2 5" id="KW-0812">Transmembrane</keyword>
<keyword evidence="3 5" id="KW-1133">Transmembrane helix</keyword>
<feature type="transmembrane region" description="Helical" evidence="5">
    <location>
        <begin position="65"/>
        <end position="86"/>
    </location>
</feature>
<protein>
    <submittedName>
        <fullName evidence="8 9">Lens fiber membrane intrinsic protein-like</fullName>
    </submittedName>
</protein>
<sequence length="198" mass="21877">MEGLRIATCFFSFVGLLLLITALASDYWTVDSIRSGHTGLWRVCDGNSCTSFGMRTLGFVHATRVFLLMGMVAGAVSFVGLCASFSHTHIRSISITDLAMKASFVAGVCSMIAMSIFTGVCNDAILSEQDMVWMVLWYWLGLVPSISYNWWACSQDSLWYSIEMNCTFGMLSGSQLLLLSSDPGNSFWKKQKDSTLTF</sequence>
<feature type="signal peptide" evidence="6">
    <location>
        <begin position="1"/>
        <end position="24"/>
    </location>
</feature>
<dbReference type="Pfam" id="PF00822">
    <property type="entry name" value="PMP22_Claudin"/>
    <property type="match status" value="1"/>
</dbReference>
<evidence type="ECO:0000313" key="7">
    <source>
        <dbReference type="Proteomes" id="UP000694871"/>
    </source>
</evidence>
<dbReference type="RefSeq" id="XP_015271129.1">
    <property type="nucleotide sequence ID" value="XM_015415643.1"/>
</dbReference>
<dbReference type="InterPro" id="IPR004031">
    <property type="entry name" value="PMP22/EMP/MP20/Claudin"/>
</dbReference>
<keyword evidence="6" id="KW-0732">Signal</keyword>
<feature type="transmembrane region" description="Helical" evidence="5">
    <location>
        <begin position="98"/>
        <end position="120"/>
    </location>
</feature>
<evidence type="ECO:0000256" key="6">
    <source>
        <dbReference type="SAM" id="SignalP"/>
    </source>
</evidence>
<dbReference type="GeneID" id="107114204"/>
<dbReference type="RefSeq" id="XP_015271130.1">
    <property type="nucleotide sequence ID" value="XM_015415644.1"/>
</dbReference>
<gene>
    <name evidence="8 9" type="primary">LOC107114204</name>
</gene>
<comment type="subcellular location">
    <subcellularLocation>
        <location evidence="1">Membrane</location>
        <topology evidence="1">Multi-pass membrane protein</topology>
    </subcellularLocation>
</comment>
<reference evidence="8 9" key="1">
    <citation type="submission" date="2025-05" db="UniProtKB">
        <authorList>
            <consortium name="RefSeq"/>
        </authorList>
    </citation>
    <scope>IDENTIFICATION</scope>
</reference>
<dbReference type="PANTHER" id="PTHR10671">
    <property type="entry name" value="EPITHELIAL MEMBRANE PROTEIN-RELATED"/>
    <property type="match status" value="1"/>
</dbReference>
<feature type="transmembrane region" description="Helical" evidence="5">
    <location>
        <begin position="158"/>
        <end position="178"/>
    </location>
</feature>